<dbReference type="InterPro" id="IPR001870">
    <property type="entry name" value="B30.2/SPRY"/>
</dbReference>
<dbReference type="InterPro" id="IPR013320">
    <property type="entry name" value="ConA-like_dom_sf"/>
</dbReference>
<dbReference type="PANTHER" id="PTHR24099:SF5">
    <property type="entry name" value="FSD1-LIKE PROTEIN"/>
    <property type="match status" value="1"/>
</dbReference>
<dbReference type="InterPro" id="IPR003961">
    <property type="entry name" value="FN3_dom"/>
</dbReference>
<evidence type="ECO:0000256" key="1">
    <source>
        <dbReference type="ARBA" id="ARBA00023054"/>
    </source>
</evidence>
<evidence type="ECO:0000256" key="2">
    <source>
        <dbReference type="SAM" id="Coils"/>
    </source>
</evidence>
<feature type="coiled-coil region" evidence="2">
    <location>
        <begin position="48"/>
        <end position="90"/>
    </location>
</feature>
<reference evidence="5" key="1">
    <citation type="submission" date="2020-04" db="EMBL/GenBank/DDBJ databases">
        <authorList>
            <person name="Neveu A P."/>
        </authorList>
    </citation>
    <scope>NUCLEOTIDE SEQUENCE</scope>
    <source>
        <tissue evidence="5">Whole embryo</tissue>
    </source>
</reference>
<dbReference type="CDD" id="cd00063">
    <property type="entry name" value="FN3"/>
    <property type="match status" value="1"/>
</dbReference>
<name>A0A6F9DDP2_9ASCI</name>
<dbReference type="AlphaFoldDB" id="A0A6F9DDP2"/>
<dbReference type="PANTHER" id="PTHR24099">
    <property type="entry name" value="E3 UBIQUITIN-PROTEIN LIGASE TRIM36-RELATED"/>
    <property type="match status" value="1"/>
</dbReference>
<dbReference type="EMBL" id="LR785278">
    <property type="protein sequence ID" value="CAB3247290.1"/>
    <property type="molecule type" value="mRNA"/>
</dbReference>
<evidence type="ECO:0000313" key="5">
    <source>
        <dbReference type="EMBL" id="CAB3247290.1"/>
    </source>
</evidence>
<dbReference type="InterPro" id="IPR043136">
    <property type="entry name" value="B30.2/SPRY_sf"/>
</dbReference>
<evidence type="ECO:0000256" key="3">
    <source>
        <dbReference type="SAM" id="MobiDB-lite"/>
    </source>
</evidence>
<feature type="region of interest" description="Disordered" evidence="3">
    <location>
        <begin position="484"/>
        <end position="503"/>
    </location>
</feature>
<gene>
    <name evidence="5" type="primary">Fsd1l</name>
</gene>
<keyword evidence="1 2" id="KW-0175">Coiled coil</keyword>
<protein>
    <submittedName>
        <fullName evidence="5">FSD1-like protein</fullName>
    </submittedName>
</protein>
<dbReference type="SUPFAM" id="SSF49265">
    <property type="entry name" value="Fibronectin type III"/>
    <property type="match status" value="1"/>
</dbReference>
<dbReference type="PRINTS" id="PR01407">
    <property type="entry name" value="BUTYPHLNCDUF"/>
</dbReference>
<feature type="domain" description="B30.2/SPRY" evidence="4">
    <location>
        <begin position="276"/>
        <end position="478"/>
    </location>
</feature>
<dbReference type="InterPro" id="IPR036116">
    <property type="entry name" value="FN3_sf"/>
</dbReference>
<dbReference type="InterPro" id="IPR050617">
    <property type="entry name" value="E3_ligase_FN3/SPRY"/>
</dbReference>
<proteinExistence type="evidence at transcript level"/>
<sequence length="503" mass="56810">MEKQKEALLRIVDQLKNKNDEASSCHADLLLDVRTLNEAYESSQADLNAEFEKLFDALTRKKEKMKEEIQKNLENKSEIIKTQLKLYEESRSDADELILLSNKALGIDKPAEFSKTALAIKERITMSSIFRLSITASVIDPTCHLVADFTREERILNNLAFLPVPGTPIIDETLCETIDNSVTCQWQMPIENDIDDTDVPMHSTIESFLFQYRQVNNDQGNQDVPWKTVENLKHMKYTIEGLIFTKPLLQVRVQAWNKSVGGNFSSICIIQTPAFNFELDKEACHGSLKISSPLLVEWDPASMKGAEARVKSGGINRPSSPIKTASPKKAKSKDRFTGESYTVLGNSVIESDDNIYFETTPQEDTKTYSIGISSRALSRYDQLGRTPHSWCITANTWIQKTFVAKHNNKIKNLDQSEIPKKFGIFFSPKQSYLAFYDPSSHRCIYSFKQVKSSTPLVPGFSVWCGSIQVYTGIQVPSWVETKPNLSPKTRSMSIVSSEVSQND</sequence>
<dbReference type="SUPFAM" id="SSF49899">
    <property type="entry name" value="Concanavalin A-like lectins/glucanases"/>
    <property type="match status" value="1"/>
</dbReference>
<dbReference type="PROSITE" id="PS50188">
    <property type="entry name" value="B302_SPRY"/>
    <property type="match status" value="1"/>
</dbReference>
<dbReference type="InterPro" id="IPR013783">
    <property type="entry name" value="Ig-like_fold"/>
</dbReference>
<evidence type="ECO:0000259" key="4">
    <source>
        <dbReference type="PROSITE" id="PS50188"/>
    </source>
</evidence>
<dbReference type="Gene3D" id="2.60.120.920">
    <property type="match status" value="1"/>
</dbReference>
<feature type="region of interest" description="Disordered" evidence="3">
    <location>
        <begin position="309"/>
        <end position="331"/>
    </location>
</feature>
<accession>A0A6F9DDP2</accession>
<dbReference type="Gene3D" id="2.60.40.10">
    <property type="entry name" value="Immunoglobulins"/>
    <property type="match status" value="1"/>
</dbReference>
<organism evidence="5">
    <name type="scientific">Phallusia mammillata</name>
    <dbReference type="NCBI Taxonomy" id="59560"/>
    <lineage>
        <taxon>Eukaryota</taxon>
        <taxon>Metazoa</taxon>
        <taxon>Chordata</taxon>
        <taxon>Tunicata</taxon>
        <taxon>Ascidiacea</taxon>
        <taxon>Phlebobranchia</taxon>
        <taxon>Ascidiidae</taxon>
        <taxon>Phallusia</taxon>
    </lineage>
</organism>
<dbReference type="InterPro" id="IPR003879">
    <property type="entry name" value="Butyrophylin_SPRY"/>
</dbReference>